<dbReference type="AlphaFoldDB" id="A0A6P5WTE8"/>
<organism evidence="2 3">
    <name type="scientific">Durio zibethinus</name>
    <name type="common">Durian</name>
    <dbReference type="NCBI Taxonomy" id="66656"/>
    <lineage>
        <taxon>Eukaryota</taxon>
        <taxon>Viridiplantae</taxon>
        <taxon>Streptophyta</taxon>
        <taxon>Embryophyta</taxon>
        <taxon>Tracheophyta</taxon>
        <taxon>Spermatophyta</taxon>
        <taxon>Magnoliopsida</taxon>
        <taxon>eudicotyledons</taxon>
        <taxon>Gunneridae</taxon>
        <taxon>Pentapetalae</taxon>
        <taxon>rosids</taxon>
        <taxon>malvids</taxon>
        <taxon>Malvales</taxon>
        <taxon>Malvaceae</taxon>
        <taxon>Helicteroideae</taxon>
        <taxon>Durio</taxon>
    </lineage>
</organism>
<gene>
    <name evidence="3" type="primary">LOC111277077</name>
</gene>
<reference evidence="3" key="1">
    <citation type="submission" date="2025-08" db="UniProtKB">
        <authorList>
            <consortium name="RefSeq"/>
        </authorList>
    </citation>
    <scope>IDENTIFICATION</scope>
    <source>
        <tissue evidence="3">Fruit stalk</tissue>
    </source>
</reference>
<evidence type="ECO:0000313" key="3">
    <source>
        <dbReference type="RefSeq" id="XP_022718962.1"/>
    </source>
</evidence>
<name>A0A6P5WTE8_DURZI</name>
<dbReference type="Proteomes" id="UP000515121">
    <property type="component" value="Unplaced"/>
</dbReference>
<evidence type="ECO:0000313" key="2">
    <source>
        <dbReference type="Proteomes" id="UP000515121"/>
    </source>
</evidence>
<sequence length="142" mass="16427">MTKGAARSPYGKQRKGEDMKKLKLNMEWISKEKIAGKRSYRKQGRKNFPSRESTSPGRRAKVVGKKLHRCQSRLQVVLMQTELARMKVEMSESAESLMAAKIEATQAEIKFELLITRRNELMDNFLEMKEAEAFLMLKQGFL</sequence>
<dbReference type="GeneID" id="111277077"/>
<keyword evidence="2" id="KW-1185">Reference proteome</keyword>
<proteinExistence type="predicted"/>
<feature type="region of interest" description="Disordered" evidence="1">
    <location>
        <begin position="38"/>
        <end position="64"/>
    </location>
</feature>
<accession>A0A6P5WTE8</accession>
<protein>
    <submittedName>
        <fullName evidence="3">Uncharacterized protein LOC111277077 isoform X2</fullName>
    </submittedName>
</protein>
<evidence type="ECO:0000256" key="1">
    <source>
        <dbReference type="SAM" id="MobiDB-lite"/>
    </source>
</evidence>
<dbReference type="RefSeq" id="XP_022718962.1">
    <property type="nucleotide sequence ID" value="XM_022863227.1"/>
</dbReference>